<reference evidence="1 2" key="1">
    <citation type="submission" date="2014-09" db="EMBL/GenBank/DDBJ databases">
        <title>Genome sequence of Flavobacterium aquidurense RC62.</title>
        <authorList>
            <person name="Kim J.F."/>
            <person name="Kwak M.-J."/>
        </authorList>
    </citation>
    <scope>NUCLEOTIDE SEQUENCE [LARGE SCALE GENOMIC DNA]</scope>
    <source>
        <strain evidence="1 2">RC62</strain>
    </source>
</reference>
<name>A0A0Q0RV60_9FLAO</name>
<organism evidence="1 2">
    <name type="scientific">Flavobacterium aquidurense</name>
    <dbReference type="NCBI Taxonomy" id="362413"/>
    <lineage>
        <taxon>Bacteria</taxon>
        <taxon>Pseudomonadati</taxon>
        <taxon>Bacteroidota</taxon>
        <taxon>Flavobacteriia</taxon>
        <taxon>Flavobacteriales</taxon>
        <taxon>Flavobacteriaceae</taxon>
        <taxon>Flavobacterium</taxon>
    </lineage>
</organism>
<comment type="caution">
    <text evidence="1">The sequence shown here is derived from an EMBL/GenBank/DDBJ whole genome shotgun (WGS) entry which is preliminary data.</text>
</comment>
<dbReference type="EMBL" id="JRLF01000009">
    <property type="protein sequence ID" value="KQB40969.1"/>
    <property type="molecule type" value="Genomic_DNA"/>
</dbReference>
<evidence type="ECO:0000313" key="2">
    <source>
        <dbReference type="Proteomes" id="UP000050443"/>
    </source>
</evidence>
<dbReference type="Proteomes" id="UP000050443">
    <property type="component" value="Unassembled WGS sequence"/>
</dbReference>
<gene>
    <name evidence="1" type="ORF">RC62_4344</name>
</gene>
<evidence type="ECO:0000313" key="1">
    <source>
        <dbReference type="EMBL" id="KQB40969.1"/>
    </source>
</evidence>
<proteinExistence type="predicted"/>
<accession>A0A0Q0RV60</accession>
<protein>
    <submittedName>
        <fullName evidence="1">Uncharacterized protein</fullName>
    </submittedName>
</protein>
<sequence length="73" mass="8872">MIFHNNVSFELRISKLLIFRQWHKIALLKFSYLFEIFSLADLADLFFLFHYVFHRNLCHFDEGEIFVSNSTKI</sequence>
<dbReference type="AlphaFoldDB" id="A0A0Q0RV60"/>